<dbReference type="InterPro" id="IPR017536">
    <property type="entry name" value="Glutamine_synthetase_typeIII"/>
</dbReference>
<comment type="similarity">
    <text evidence="2 3">Belongs to the glutamine synthetase family.</text>
</comment>
<keyword evidence="1" id="KW-0436">Ligase</keyword>
<sequence>MSQLEAKLNALEGRFQTDGITYLLIQFVDIHGSAKVKLVPAKALRSAAQAGAGFAGGAVWGSGQGPHSHDMCARIDLETYTPLSYEAGVARFAADLYVDESPHPYCPRVNLRQMLARARELGFVFNVGIEPEFFLVTKQADGSVQGWDPHGVDDLSKPCYDFKGISAALEFLRAMNDGLETLGWDVYQTDHEDANFQFEINFKYAEALTTADRFTFFRMMAGQVARRFGAIATFMAKPFATRTGSGAHLHYHLADARSGTNLFVDESDPRGLGLSRLAYHFLGGVLAHAPALCAVTSPTVNCYKRLQVGPALTGSRSGFTWVPAFISYGDNNRTQMLRVCEPGHVEDRTISSACNPYLAIAAYLGAGLDGIARRLDPGEPNLGNLYEVGLAAMAERGIATLPQSLSAALDHFDKDSVIRNALGPIAGEFTRLKRDEWREYHSQVESWELQRYLNAL</sequence>
<protein>
    <submittedName>
        <fullName evidence="5">Glutamine synthetase, type III</fullName>
    </submittedName>
</protein>
<dbReference type="AlphaFoldDB" id="L0D7M2"/>
<gene>
    <name evidence="5" type="ordered locus">Sinac_0840</name>
</gene>
<dbReference type="EMBL" id="CP003364">
    <property type="protein sequence ID" value="AGA25247.1"/>
    <property type="molecule type" value="Genomic_DNA"/>
</dbReference>
<dbReference type="GO" id="GO:0006542">
    <property type="term" value="P:glutamine biosynthetic process"/>
    <property type="evidence" value="ECO:0007669"/>
    <property type="project" value="InterPro"/>
</dbReference>
<dbReference type="InterPro" id="IPR014746">
    <property type="entry name" value="Gln_synth/guanido_kin_cat_dom"/>
</dbReference>
<dbReference type="SUPFAM" id="SSF54368">
    <property type="entry name" value="Glutamine synthetase, N-terminal domain"/>
    <property type="match status" value="1"/>
</dbReference>
<dbReference type="InterPro" id="IPR036651">
    <property type="entry name" value="Gln_synt_N_sf"/>
</dbReference>
<accession>L0D7M2</accession>
<name>L0D7M2_SINAD</name>
<evidence type="ECO:0000256" key="1">
    <source>
        <dbReference type="ARBA" id="ARBA00022598"/>
    </source>
</evidence>
<evidence type="ECO:0000259" key="4">
    <source>
        <dbReference type="PROSITE" id="PS51987"/>
    </source>
</evidence>
<keyword evidence="6" id="KW-1185">Reference proteome</keyword>
<dbReference type="SMART" id="SM01230">
    <property type="entry name" value="Gln-synt_C"/>
    <property type="match status" value="1"/>
</dbReference>
<dbReference type="HOGENOM" id="CLU_017290_1_3_0"/>
<dbReference type="eggNOG" id="COG0174">
    <property type="taxonomic scope" value="Bacteria"/>
</dbReference>
<dbReference type="InterPro" id="IPR008146">
    <property type="entry name" value="Gln_synth_cat_dom"/>
</dbReference>
<dbReference type="Gene3D" id="3.10.20.70">
    <property type="entry name" value="Glutamine synthetase, N-terminal domain"/>
    <property type="match status" value="1"/>
</dbReference>
<dbReference type="RefSeq" id="WP_015244426.1">
    <property type="nucleotide sequence ID" value="NC_019892.1"/>
</dbReference>
<dbReference type="PROSITE" id="PS51987">
    <property type="entry name" value="GS_CATALYTIC"/>
    <property type="match status" value="1"/>
</dbReference>
<evidence type="ECO:0000256" key="2">
    <source>
        <dbReference type="PROSITE-ProRule" id="PRU01331"/>
    </source>
</evidence>
<feature type="domain" description="GS catalytic" evidence="4">
    <location>
        <begin position="107"/>
        <end position="456"/>
    </location>
</feature>
<proteinExistence type="inferred from homology"/>
<dbReference type="Proteomes" id="UP000010798">
    <property type="component" value="Chromosome"/>
</dbReference>
<dbReference type="Pfam" id="PF00120">
    <property type="entry name" value="Gln-synt_C"/>
    <property type="match status" value="1"/>
</dbReference>
<dbReference type="PANTHER" id="PTHR43785">
    <property type="entry name" value="GAMMA-GLUTAMYLPUTRESCINE SYNTHETASE"/>
    <property type="match status" value="1"/>
</dbReference>
<dbReference type="NCBIfam" id="TIGR03105">
    <property type="entry name" value="gln_synth_III"/>
    <property type="match status" value="1"/>
</dbReference>
<dbReference type="OrthoDB" id="9807095at2"/>
<dbReference type="PANTHER" id="PTHR43785:SF12">
    <property type="entry name" value="TYPE-1 GLUTAMINE SYNTHETASE 2"/>
    <property type="match status" value="1"/>
</dbReference>
<evidence type="ECO:0000313" key="6">
    <source>
        <dbReference type="Proteomes" id="UP000010798"/>
    </source>
</evidence>
<evidence type="ECO:0000256" key="3">
    <source>
        <dbReference type="RuleBase" id="RU000384"/>
    </source>
</evidence>
<reference evidence="5 6" key="1">
    <citation type="submission" date="2012-02" db="EMBL/GenBank/DDBJ databases">
        <title>Complete sequence of chromosome of Singulisphaera acidiphila DSM 18658.</title>
        <authorList>
            <consortium name="US DOE Joint Genome Institute (JGI-PGF)"/>
            <person name="Lucas S."/>
            <person name="Copeland A."/>
            <person name="Lapidus A."/>
            <person name="Glavina del Rio T."/>
            <person name="Dalin E."/>
            <person name="Tice H."/>
            <person name="Bruce D."/>
            <person name="Goodwin L."/>
            <person name="Pitluck S."/>
            <person name="Peters L."/>
            <person name="Ovchinnikova G."/>
            <person name="Chertkov O."/>
            <person name="Kyrpides N."/>
            <person name="Mavromatis K."/>
            <person name="Ivanova N."/>
            <person name="Brettin T."/>
            <person name="Detter J.C."/>
            <person name="Han C."/>
            <person name="Larimer F."/>
            <person name="Land M."/>
            <person name="Hauser L."/>
            <person name="Markowitz V."/>
            <person name="Cheng J.-F."/>
            <person name="Hugenholtz P."/>
            <person name="Woyke T."/>
            <person name="Wu D."/>
            <person name="Tindall B."/>
            <person name="Pomrenke H."/>
            <person name="Brambilla E."/>
            <person name="Klenk H.-P."/>
            <person name="Eisen J.A."/>
        </authorList>
    </citation>
    <scope>NUCLEOTIDE SEQUENCE [LARGE SCALE GENOMIC DNA]</scope>
    <source>
        <strain evidence="6">ATCC BAA-1392 / DSM 18658 / VKM B-2454 / MOB10</strain>
    </source>
</reference>
<organism evidence="5 6">
    <name type="scientific">Singulisphaera acidiphila (strain ATCC BAA-1392 / DSM 18658 / VKM B-2454 / MOB10)</name>
    <dbReference type="NCBI Taxonomy" id="886293"/>
    <lineage>
        <taxon>Bacteria</taxon>
        <taxon>Pseudomonadati</taxon>
        <taxon>Planctomycetota</taxon>
        <taxon>Planctomycetia</taxon>
        <taxon>Isosphaerales</taxon>
        <taxon>Isosphaeraceae</taxon>
        <taxon>Singulisphaera</taxon>
    </lineage>
</organism>
<dbReference type="Gene3D" id="3.30.590.10">
    <property type="entry name" value="Glutamine synthetase/guanido kinase, catalytic domain"/>
    <property type="match status" value="1"/>
</dbReference>
<dbReference type="KEGG" id="saci:Sinac_0840"/>
<dbReference type="GO" id="GO:0004356">
    <property type="term" value="F:glutamine synthetase activity"/>
    <property type="evidence" value="ECO:0007669"/>
    <property type="project" value="InterPro"/>
</dbReference>
<dbReference type="STRING" id="886293.Sinac_0840"/>
<evidence type="ECO:0000313" key="5">
    <source>
        <dbReference type="EMBL" id="AGA25247.1"/>
    </source>
</evidence>
<dbReference type="SUPFAM" id="SSF55931">
    <property type="entry name" value="Glutamine synthetase/guanido kinase"/>
    <property type="match status" value="1"/>
</dbReference>